<reference evidence="2 3" key="1">
    <citation type="submission" date="2016-01" db="EMBL/GenBank/DDBJ databases">
        <title>The new phylogeny of the genus Mycobacterium.</title>
        <authorList>
            <person name="Tarcisio F."/>
            <person name="Conor M."/>
            <person name="Antonella G."/>
            <person name="Elisabetta G."/>
            <person name="Giulia F.S."/>
            <person name="Sara T."/>
            <person name="Anna F."/>
            <person name="Clotilde B."/>
            <person name="Roberto B."/>
            <person name="Veronica D.S."/>
            <person name="Fabio R."/>
            <person name="Monica P."/>
            <person name="Olivier J."/>
            <person name="Enrico T."/>
            <person name="Nicola S."/>
        </authorList>
    </citation>
    <scope>NUCLEOTIDE SEQUENCE [LARGE SCALE GENOMIC DNA]</scope>
    <source>
        <strain evidence="2 3">ATCC 700010</strain>
    </source>
</reference>
<sequence length="203" mass="22320">MLTPEELNAALGTSEMKAVSDSTTLMTRNTSRPECGSVVDTGIKSAYEGSGYRALQYQFNQDDGEHAYNPREHVFGVPQVRLSQMVTAFPDSARADKFAADEAGKWRQCIGSGVVTLSQEGQDNADFRISEVKLKPQYTVQGVLTVDMRRAGDPNVPDMLWTCFHSLGAKRNIVADVMICDSYLAHNESAKVLERILSKVPAK</sequence>
<evidence type="ECO:0000259" key="1">
    <source>
        <dbReference type="Pfam" id="PF14032"/>
    </source>
</evidence>
<gene>
    <name evidence="2" type="ORF">AWC31_14785</name>
</gene>
<dbReference type="EMBL" id="LQQA01000005">
    <property type="protein sequence ID" value="ORX18558.1"/>
    <property type="molecule type" value="Genomic_DNA"/>
</dbReference>
<name>A0A1X2FJQ3_9MYCO</name>
<dbReference type="InterPro" id="IPR026954">
    <property type="entry name" value="PknH-like_Extracell"/>
</dbReference>
<dbReference type="AlphaFoldDB" id="A0A1X2FJQ3"/>
<evidence type="ECO:0000313" key="2">
    <source>
        <dbReference type="EMBL" id="ORX18558.1"/>
    </source>
</evidence>
<organism evidence="2 3">
    <name type="scientific">Mycolicibacterium wolinskyi</name>
    <dbReference type="NCBI Taxonomy" id="59750"/>
    <lineage>
        <taxon>Bacteria</taxon>
        <taxon>Bacillati</taxon>
        <taxon>Actinomycetota</taxon>
        <taxon>Actinomycetes</taxon>
        <taxon>Mycobacteriales</taxon>
        <taxon>Mycobacteriaceae</taxon>
        <taxon>Mycolicibacterium</taxon>
    </lineage>
</organism>
<dbReference type="InterPro" id="IPR038232">
    <property type="entry name" value="PknH-like_Extracell_sf"/>
</dbReference>
<proteinExistence type="predicted"/>
<evidence type="ECO:0000313" key="3">
    <source>
        <dbReference type="Proteomes" id="UP000193964"/>
    </source>
</evidence>
<comment type="caution">
    <text evidence="2">The sequence shown here is derived from an EMBL/GenBank/DDBJ whole genome shotgun (WGS) entry which is preliminary data.</text>
</comment>
<feature type="domain" description="PknH-like extracellular" evidence="1">
    <location>
        <begin position="1"/>
        <end position="199"/>
    </location>
</feature>
<accession>A0A1X2FJQ3</accession>
<dbReference type="Pfam" id="PF14032">
    <property type="entry name" value="PknH_C"/>
    <property type="match status" value="1"/>
</dbReference>
<dbReference type="Proteomes" id="UP000193964">
    <property type="component" value="Unassembled WGS sequence"/>
</dbReference>
<dbReference type="Gene3D" id="3.40.1000.70">
    <property type="entry name" value="PknH-like extracellular domain"/>
    <property type="match status" value="1"/>
</dbReference>
<protein>
    <recommendedName>
        <fullName evidence="1">PknH-like extracellular domain-containing protein</fullName>
    </recommendedName>
</protein>